<dbReference type="PRINTS" id="PR01576">
    <property type="entry name" value="PDEFORMYLASE"/>
</dbReference>
<dbReference type="AlphaFoldDB" id="A0A4Q0T7J0"/>
<dbReference type="Proteomes" id="UP000289437">
    <property type="component" value="Unassembled WGS sequence"/>
</dbReference>
<reference evidence="6 7" key="1">
    <citation type="submission" date="2018-11" db="EMBL/GenBank/DDBJ databases">
        <authorList>
            <person name="Mardanov A.V."/>
            <person name="Ravin N.V."/>
            <person name="Dedysh S.N."/>
        </authorList>
    </citation>
    <scope>NUCLEOTIDE SEQUENCE [LARGE SCALE GENOMIC DNA]</scope>
    <source>
        <strain evidence="6 7">AF10</strain>
    </source>
</reference>
<dbReference type="PANTHER" id="PTHR10458:SF2">
    <property type="entry name" value="PEPTIDE DEFORMYLASE, MITOCHONDRIAL"/>
    <property type="match status" value="1"/>
</dbReference>
<comment type="similarity">
    <text evidence="1 5">Belongs to the polypeptide deformylase family.</text>
</comment>
<name>A0A4Q0T7J0_9BACT</name>
<comment type="caution">
    <text evidence="6">The sequence shown here is derived from an EMBL/GenBank/DDBJ whole genome shotgun (WGS) entry which is preliminary data.</text>
</comment>
<organism evidence="6 7">
    <name type="scientific">Granulicella sibirica</name>
    <dbReference type="NCBI Taxonomy" id="2479048"/>
    <lineage>
        <taxon>Bacteria</taxon>
        <taxon>Pseudomonadati</taxon>
        <taxon>Acidobacteriota</taxon>
        <taxon>Terriglobia</taxon>
        <taxon>Terriglobales</taxon>
        <taxon>Acidobacteriaceae</taxon>
        <taxon>Granulicella</taxon>
    </lineage>
</organism>
<evidence type="ECO:0000256" key="1">
    <source>
        <dbReference type="ARBA" id="ARBA00010759"/>
    </source>
</evidence>
<dbReference type="InterPro" id="IPR023635">
    <property type="entry name" value="Peptide_deformylase"/>
</dbReference>
<dbReference type="PANTHER" id="PTHR10458">
    <property type="entry name" value="PEPTIDE DEFORMYLASE"/>
    <property type="match status" value="1"/>
</dbReference>
<feature type="binding site" evidence="5">
    <location>
        <position position="110"/>
    </location>
    <ligand>
        <name>Fe cation</name>
        <dbReference type="ChEBI" id="CHEBI:24875"/>
    </ligand>
</feature>
<sequence length="196" mass="22098">MRIKIASVGEPVLRDAARPLRPEEIGTGRIRELIEHMRETLADAPGVGLAAPQVGESLQLAIIEDKAEYQATVAAGELAERERSPVPFHVLINPEIELLSPPEVSFFEGCLSLPGFVAMVPRARHVRVRALNETGQPVQIDAEGWYARILQHEIDHLHGTLYIDRMWHRSFSSIDQHSRHWKSRSTAELVTHFRPK</sequence>
<dbReference type="NCBIfam" id="NF001159">
    <property type="entry name" value="PRK00150.1-3"/>
    <property type="match status" value="1"/>
</dbReference>
<dbReference type="Pfam" id="PF01327">
    <property type="entry name" value="Pep_deformylase"/>
    <property type="match status" value="1"/>
</dbReference>
<comment type="cofactor">
    <cofactor evidence="5">
        <name>Fe(2+)</name>
        <dbReference type="ChEBI" id="CHEBI:29033"/>
    </cofactor>
    <text evidence="5">Binds 1 Fe(2+) ion.</text>
</comment>
<evidence type="ECO:0000256" key="2">
    <source>
        <dbReference type="ARBA" id="ARBA00022723"/>
    </source>
</evidence>
<evidence type="ECO:0000313" key="7">
    <source>
        <dbReference type="Proteomes" id="UP000289437"/>
    </source>
</evidence>
<keyword evidence="3 5" id="KW-0378">Hydrolase</keyword>
<accession>A0A4Q0T7J0</accession>
<evidence type="ECO:0000256" key="4">
    <source>
        <dbReference type="ARBA" id="ARBA00022917"/>
    </source>
</evidence>
<dbReference type="OrthoDB" id="9784988at2"/>
<dbReference type="PIRSF" id="PIRSF004749">
    <property type="entry name" value="Pep_def"/>
    <property type="match status" value="1"/>
</dbReference>
<feature type="binding site" evidence="5">
    <location>
        <position position="156"/>
    </location>
    <ligand>
        <name>Fe cation</name>
        <dbReference type="ChEBI" id="CHEBI:24875"/>
    </ligand>
</feature>
<evidence type="ECO:0000256" key="5">
    <source>
        <dbReference type="HAMAP-Rule" id="MF_00163"/>
    </source>
</evidence>
<keyword evidence="7" id="KW-1185">Reference proteome</keyword>
<dbReference type="RefSeq" id="WP_128912070.1">
    <property type="nucleotide sequence ID" value="NZ_RDSM01000001.1"/>
</dbReference>
<feature type="active site" evidence="5">
    <location>
        <position position="153"/>
    </location>
</feature>
<gene>
    <name evidence="5" type="primary">def</name>
    <name evidence="6" type="ORF">GRAN_1299</name>
</gene>
<dbReference type="FunFam" id="3.90.45.10:FF:000003">
    <property type="entry name" value="Peptide deformylase"/>
    <property type="match status" value="1"/>
</dbReference>
<dbReference type="HAMAP" id="MF_00163">
    <property type="entry name" value="Pep_deformylase"/>
    <property type="match status" value="1"/>
</dbReference>
<dbReference type="SUPFAM" id="SSF56420">
    <property type="entry name" value="Peptide deformylase"/>
    <property type="match status" value="1"/>
</dbReference>
<evidence type="ECO:0000256" key="3">
    <source>
        <dbReference type="ARBA" id="ARBA00022801"/>
    </source>
</evidence>
<comment type="function">
    <text evidence="5">Removes the formyl group from the N-terminal Met of newly synthesized proteins. Requires at least a dipeptide for an efficient rate of reaction. N-terminal L-methionine is a prerequisite for activity but the enzyme has broad specificity at other positions.</text>
</comment>
<dbReference type="GO" id="GO:0046872">
    <property type="term" value="F:metal ion binding"/>
    <property type="evidence" value="ECO:0007669"/>
    <property type="project" value="UniProtKB-KW"/>
</dbReference>
<protein>
    <recommendedName>
        <fullName evidence="5">Peptide deformylase</fullName>
        <shortName evidence="5">PDF</shortName>
        <ecNumber evidence="5">3.5.1.88</ecNumber>
    </recommendedName>
    <alternativeName>
        <fullName evidence="5">Polypeptide deformylase</fullName>
    </alternativeName>
</protein>
<evidence type="ECO:0000313" key="6">
    <source>
        <dbReference type="EMBL" id="RXH57989.1"/>
    </source>
</evidence>
<dbReference type="GO" id="GO:0006412">
    <property type="term" value="P:translation"/>
    <property type="evidence" value="ECO:0007669"/>
    <property type="project" value="UniProtKB-UniRule"/>
</dbReference>
<dbReference type="InterPro" id="IPR036821">
    <property type="entry name" value="Peptide_deformylase_sf"/>
</dbReference>
<keyword evidence="5" id="KW-0408">Iron</keyword>
<feature type="binding site" evidence="5">
    <location>
        <position position="152"/>
    </location>
    <ligand>
        <name>Fe cation</name>
        <dbReference type="ChEBI" id="CHEBI:24875"/>
    </ligand>
</feature>
<dbReference type="EMBL" id="RDSM01000001">
    <property type="protein sequence ID" value="RXH57989.1"/>
    <property type="molecule type" value="Genomic_DNA"/>
</dbReference>
<proteinExistence type="inferred from homology"/>
<reference evidence="7" key="2">
    <citation type="submission" date="2019-02" db="EMBL/GenBank/DDBJ databases">
        <title>Granulicella sibirica sp. nov., a psychrotolerant acidobacterium isolated from an organic soil layer in forested tundra, West Siberia.</title>
        <authorList>
            <person name="Oshkin I.Y."/>
            <person name="Kulichevskaya I.S."/>
            <person name="Rijpstra W.I.C."/>
            <person name="Sinninghe Damste J.S."/>
            <person name="Rakitin A.L."/>
            <person name="Ravin N.V."/>
            <person name="Dedysh S.N."/>
        </authorList>
    </citation>
    <scope>NUCLEOTIDE SEQUENCE [LARGE SCALE GENOMIC DNA]</scope>
    <source>
        <strain evidence="7">AF10</strain>
    </source>
</reference>
<comment type="catalytic activity">
    <reaction evidence="5">
        <text>N-terminal N-formyl-L-methionyl-[peptide] + H2O = N-terminal L-methionyl-[peptide] + formate</text>
        <dbReference type="Rhea" id="RHEA:24420"/>
        <dbReference type="Rhea" id="RHEA-COMP:10639"/>
        <dbReference type="Rhea" id="RHEA-COMP:10640"/>
        <dbReference type="ChEBI" id="CHEBI:15377"/>
        <dbReference type="ChEBI" id="CHEBI:15740"/>
        <dbReference type="ChEBI" id="CHEBI:49298"/>
        <dbReference type="ChEBI" id="CHEBI:64731"/>
        <dbReference type="EC" id="3.5.1.88"/>
    </reaction>
</comment>
<dbReference type="CDD" id="cd00487">
    <property type="entry name" value="Pep_deformylase"/>
    <property type="match status" value="1"/>
</dbReference>
<keyword evidence="2 5" id="KW-0479">Metal-binding</keyword>
<keyword evidence="4 5" id="KW-0648">Protein biosynthesis</keyword>
<dbReference type="GO" id="GO:0042586">
    <property type="term" value="F:peptide deformylase activity"/>
    <property type="evidence" value="ECO:0007669"/>
    <property type="project" value="UniProtKB-UniRule"/>
</dbReference>
<dbReference type="NCBIfam" id="TIGR00079">
    <property type="entry name" value="pept_deformyl"/>
    <property type="match status" value="1"/>
</dbReference>
<dbReference type="EC" id="3.5.1.88" evidence="5"/>
<dbReference type="Gene3D" id="3.90.45.10">
    <property type="entry name" value="Peptide deformylase"/>
    <property type="match status" value="1"/>
</dbReference>